<dbReference type="AlphaFoldDB" id="A0A484ZN67"/>
<organism evidence="1 2">
    <name type="scientific">Budvicia aquatica</name>
    <dbReference type="NCBI Taxonomy" id="82979"/>
    <lineage>
        <taxon>Bacteria</taxon>
        <taxon>Pseudomonadati</taxon>
        <taxon>Pseudomonadota</taxon>
        <taxon>Gammaproteobacteria</taxon>
        <taxon>Enterobacterales</taxon>
        <taxon>Budviciaceae</taxon>
        <taxon>Budvicia</taxon>
    </lineage>
</organism>
<protein>
    <submittedName>
        <fullName evidence="1">Uncharacterized protein</fullName>
    </submittedName>
</protein>
<proteinExistence type="predicted"/>
<gene>
    <name evidence="1" type="ORF">NCTC12282_03678</name>
</gene>
<accession>A0A484ZN67</accession>
<dbReference type="Proteomes" id="UP000373449">
    <property type="component" value="Unassembled WGS sequence"/>
</dbReference>
<dbReference type="EMBL" id="CAADJA010000002">
    <property type="protein sequence ID" value="VFS49216.1"/>
    <property type="molecule type" value="Genomic_DNA"/>
</dbReference>
<sequence length="45" mass="4861">MPSLPPKQLAEVALAAELDSYLAQDVEATAKWFIQKNAQDANGCL</sequence>
<evidence type="ECO:0000313" key="1">
    <source>
        <dbReference type="EMBL" id="VFS49216.1"/>
    </source>
</evidence>
<evidence type="ECO:0000313" key="2">
    <source>
        <dbReference type="Proteomes" id="UP000373449"/>
    </source>
</evidence>
<name>A0A484ZN67_9GAMM</name>
<reference evidence="1 2" key="1">
    <citation type="submission" date="2019-03" db="EMBL/GenBank/DDBJ databases">
        <authorList>
            <consortium name="Pathogen Informatics"/>
        </authorList>
    </citation>
    <scope>NUCLEOTIDE SEQUENCE [LARGE SCALE GENOMIC DNA]</scope>
    <source>
        <strain evidence="1 2">NCTC12282</strain>
    </source>
</reference>